<dbReference type="Proteomes" id="UP000276133">
    <property type="component" value="Unassembled WGS sequence"/>
</dbReference>
<proteinExistence type="predicted"/>
<evidence type="ECO:0000313" key="3">
    <source>
        <dbReference type="Proteomes" id="UP000276133"/>
    </source>
</evidence>
<dbReference type="EMBL" id="REGN01012573">
    <property type="protein sequence ID" value="RMZ95128.1"/>
    <property type="molecule type" value="Genomic_DNA"/>
</dbReference>
<keyword evidence="1" id="KW-0472">Membrane</keyword>
<accession>A0A3M7P7S7</accession>
<evidence type="ECO:0000313" key="2">
    <source>
        <dbReference type="EMBL" id="RMZ95128.1"/>
    </source>
</evidence>
<keyword evidence="1" id="KW-0812">Transmembrane</keyword>
<reference evidence="2 3" key="1">
    <citation type="journal article" date="2018" name="Sci. Rep.">
        <title>Genomic signatures of local adaptation to the degree of environmental predictability in rotifers.</title>
        <authorList>
            <person name="Franch-Gras L."/>
            <person name="Hahn C."/>
            <person name="Garcia-Roger E.M."/>
            <person name="Carmona M.J."/>
            <person name="Serra M."/>
            <person name="Gomez A."/>
        </authorList>
    </citation>
    <scope>NUCLEOTIDE SEQUENCE [LARGE SCALE GENOMIC DNA]</scope>
    <source>
        <strain evidence="2">HYR1</strain>
    </source>
</reference>
<gene>
    <name evidence="2" type="ORF">BpHYR1_022759</name>
</gene>
<name>A0A3M7P7S7_BRAPC</name>
<keyword evidence="1" id="KW-1133">Transmembrane helix</keyword>
<protein>
    <submittedName>
        <fullName evidence="2">Uncharacterized protein</fullName>
    </submittedName>
</protein>
<comment type="caution">
    <text evidence="2">The sequence shown here is derived from an EMBL/GenBank/DDBJ whole genome shotgun (WGS) entry which is preliminary data.</text>
</comment>
<sequence>MWVPGRITFVRGFLSTQDNVTNLDWAFSSFHSHIKLLLHLFSVPLVLLLSQLMAFLAIIII</sequence>
<evidence type="ECO:0000256" key="1">
    <source>
        <dbReference type="SAM" id="Phobius"/>
    </source>
</evidence>
<organism evidence="2 3">
    <name type="scientific">Brachionus plicatilis</name>
    <name type="common">Marine rotifer</name>
    <name type="synonym">Brachionus muelleri</name>
    <dbReference type="NCBI Taxonomy" id="10195"/>
    <lineage>
        <taxon>Eukaryota</taxon>
        <taxon>Metazoa</taxon>
        <taxon>Spiralia</taxon>
        <taxon>Gnathifera</taxon>
        <taxon>Rotifera</taxon>
        <taxon>Eurotatoria</taxon>
        <taxon>Monogononta</taxon>
        <taxon>Pseudotrocha</taxon>
        <taxon>Ploima</taxon>
        <taxon>Brachionidae</taxon>
        <taxon>Brachionus</taxon>
    </lineage>
</organism>
<keyword evidence="3" id="KW-1185">Reference proteome</keyword>
<feature type="transmembrane region" description="Helical" evidence="1">
    <location>
        <begin position="36"/>
        <end position="60"/>
    </location>
</feature>
<dbReference type="AlphaFoldDB" id="A0A3M7P7S7"/>